<dbReference type="InterPro" id="IPR003738">
    <property type="entry name" value="SRAP"/>
</dbReference>
<dbReference type="InterPro" id="IPR036590">
    <property type="entry name" value="SRAP-like"/>
</dbReference>
<dbReference type="Proteomes" id="UP000545507">
    <property type="component" value="Unassembled WGS sequence"/>
</dbReference>
<organism evidence="10 11">
    <name type="scientific">Hydrogenophaga aromaticivorans</name>
    <dbReference type="NCBI Taxonomy" id="2610898"/>
    <lineage>
        <taxon>Bacteria</taxon>
        <taxon>Pseudomonadati</taxon>
        <taxon>Pseudomonadota</taxon>
        <taxon>Betaproteobacteria</taxon>
        <taxon>Burkholderiales</taxon>
        <taxon>Comamonadaceae</taxon>
        <taxon>Hydrogenophaga</taxon>
    </lineage>
</organism>
<evidence type="ECO:0000256" key="8">
    <source>
        <dbReference type="RuleBase" id="RU364100"/>
    </source>
</evidence>
<comment type="similarity">
    <text evidence="1 8">Belongs to the SOS response-associated peptidase family.</text>
</comment>
<dbReference type="Pfam" id="PF02586">
    <property type="entry name" value="SRAP"/>
    <property type="match status" value="1"/>
</dbReference>
<dbReference type="EC" id="3.4.-.-" evidence="8"/>
<keyword evidence="11" id="KW-1185">Reference proteome</keyword>
<dbReference type="Gene3D" id="3.90.1680.10">
    <property type="entry name" value="SOS response associated peptidase-like"/>
    <property type="match status" value="1"/>
</dbReference>
<evidence type="ECO:0000256" key="7">
    <source>
        <dbReference type="ARBA" id="ARBA00023239"/>
    </source>
</evidence>
<dbReference type="GO" id="GO:0016829">
    <property type="term" value="F:lyase activity"/>
    <property type="evidence" value="ECO:0007669"/>
    <property type="project" value="UniProtKB-KW"/>
</dbReference>
<evidence type="ECO:0000256" key="3">
    <source>
        <dbReference type="ARBA" id="ARBA00022763"/>
    </source>
</evidence>
<feature type="compositionally biased region" description="Basic and acidic residues" evidence="9">
    <location>
        <begin position="57"/>
        <end position="74"/>
    </location>
</feature>
<evidence type="ECO:0000313" key="10">
    <source>
        <dbReference type="EMBL" id="NWF47771.1"/>
    </source>
</evidence>
<keyword evidence="5" id="KW-0190">Covalent protein-DNA linkage</keyword>
<feature type="region of interest" description="Disordered" evidence="9">
    <location>
        <begin position="53"/>
        <end position="74"/>
    </location>
</feature>
<dbReference type="GO" id="GO:0008233">
    <property type="term" value="F:peptidase activity"/>
    <property type="evidence" value="ECO:0007669"/>
    <property type="project" value="UniProtKB-KW"/>
</dbReference>
<comment type="caution">
    <text evidence="10">The sequence shown here is derived from an EMBL/GenBank/DDBJ whole genome shotgun (WGS) entry which is preliminary data.</text>
</comment>
<dbReference type="GO" id="GO:0003697">
    <property type="term" value="F:single-stranded DNA binding"/>
    <property type="evidence" value="ECO:0007669"/>
    <property type="project" value="InterPro"/>
</dbReference>
<name>A0A7Y8H038_9BURK</name>
<evidence type="ECO:0000256" key="6">
    <source>
        <dbReference type="ARBA" id="ARBA00023125"/>
    </source>
</evidence>
<dbReference type="PANTHER" id="PTHR13604">
    <property type="entry name" value="DC12-RELATED"/>
    <property type="match status" value="1"/>
</dbReference>
<evidence type="ECO:0000256" key="5">
    <source>
        <dbReference type="ARBA" id="ARBA00023124"/>
    </source>
</evidence>
<dbReference type="PANTHER" id="PTHR13604:SF0">
    <property type="entry name" value="ABASIC SITE PROCESSING PROTEIN HMCES"/>
    <property type="match status" value="1"/>
</dbReference>
<sequence>MCNLYEIPDEHTLQLQFDVELPGQSWGHTASPLGRGVFIRAGGVAEVGQWGMIPPSSKERIPKTREGRRMSTNNARRETMATAWTYRGPWARGQRCLVPATSYDEPYWGISHADPMTITKNTWWRFWRADGKAWALAGLWSEWTDPVTGEVVPNYTICTQNCDAHPLLNLMHKPDPKMPPNAQDKRAVVPIEAEDWEQWLHGTKEEAESLIKVPPIGVFRHGPADPIKGAGVVLPLA</sequence>
<dbReference type="RefSeq" id="WP_177137665.1">
    <property type="nucleotide sequence ID" value="NZ_VYGV01000023.1"/>
</dbReference>
<dbReference type="GO" id="GO:0106300">
    <property type="term" value="P:protein-DNA covalent cross-linking repair"/>
    <property type="evidence" value="ECO:0007669"/>
    <property type="project" value="InterPro"/>
</dbReference>
<evidence type="ECO:0000256" key="4">
    <source>
        <dbReference type="ARBA" id="ARBA00022801"/>
    </source>
</evidence>
<evidence type="ECO:0000256" key="9">
    <source>
        <dbReference type="SAM" id="MobiDB-lite"/>
    </source>
</evidence>
<keyword evidence="3" id="KW-0227">DNA damage</keyword>
<keyword evidence="2 8" id="KW-0645">Protease</keyword>
<accession>A0A7Y8H038</accession>
<dbReference type="GO" id="GO:0006508">
    <property type="term" value="P:proteolysis"/>
    <property type="evidence" value="ECO:0007669"/>
    <property type="project" value="UniProtKB-KW"/>
</dbReference>
<keyword evidence="6" id="KW-0238">DNA-binding</keyword>
<evidence type="ECO:0000256" key="1">
    <source>
        <dbReference type="ARBA" id="ARBA00008136"/>
    </source>
</evidence>
<dbReference type="EMBL" id="VYGV01000023">
    <property type="protein sequence ID" value="NWF47771.1"/>
    <property type="molecule type" value="Genomic_DNA"/>
</dbReference>
<keyword evidence="7" id="KW-0456">Lyase</keyword>
<proteinExistence type="inferred from homology"/>
<protein>
    <recommendedName>
        <fullName evidence="8">Abasic site processing protein</fullName>
        <ecNumber evidence="8">3.4.-.-</ecNumber>
    </recommendedName>
</protein>
<keyword evidence="4 8" id="KW-0378">Hydrolase</keyword>
<dbReference type="SUPFAM" id="SSF143081">
    <property type="entry name" value="BB1717-like"/>
    <property type="match status" value="1"/>
</dbReference>
<evidence type="ECO:0000313" key="11">
    <source>
        <dbReference type="Proteomes" id="UP000545507"/>
    </source>
</evidence>
<gene>
    <name evidence="10" type="ORF">F3K02_21310</name>
</gene>
<reference evidence="10 11" key="1">
    <citation type="submission" date="2019-09" db="EMBL/GenBank/DDBJ databases">
        <title>Hydrogenophaga aromatica sp. nov., isolated from a para-xylene-degrading enrichment culture.</title>
        <authorList>
            <person name="Tancsics A."/>
            <person name="Banerjee S."/>
        </authorList>
    </citation>
    <scope>NUCLEOTIDE SEQUENCE [LARGE SCALE GENOMIC DNA]</scope>
    <source>
        <strain evidence="10 11">D2P1</strain>
    </source>
</reference>
<dbReference type="AlphaFoldDB" id="A0A7Y8H038"/>
<evidence type="ECO:0000256" key="2">
    <source>
        <dbReference type="ARBA" id="ARBA00022670"/>
    </source>
</evidence>